<dbReference type="EMBL" id="SUMF01000019">
    <property type="protein sequence ID" value="TJZ70097.1"/>
    <property type="molecule type" value="Genomic_DNA"/>
</dbReference>
<name>A0A4U0PPH5_9NEIS</name>
<dbReference type="Pfam" id="PF01809">
    <property type="entry name" value="YidD"/>
    <property type="match status" value="1"/>
</dbReference>
<evidence type="ECO:0000313" key="3">
    <source>
        <dbReference type="Proteomes" id="UP000310016"/>
    </source>
</evidence>
<protein>
    <recommendedName>
        <fullName evidence="1">Putative membrane protein insertion efficiency factor</fullName>
    </recommendedName>
</protein>
<dbReference type="PANTHER" id="PTHR33383:SF1">
    <property type="entry name" value="MEMBRANE PROTEIN INSERTION EFFICIENCY FACTOR-RELATED"/>
    <property type="match status" value="1"/>
</dbReference>
<comment type="similarity">
    <text evidence="1">Belongs to the UPF0161 family.</text>
</comment>
<dbReference type="OrthoDB" id="9801753at2"/>
<comment type="function">
    <text evidence="1">Could be involved in insertion of integral membrane proteins into the membrane.</text>
</comment>
<keyword evidence="1" id="KW-1003">Cell membrane</keyword>
<reference evidence="2 3" key="1">
    <citation type="submission" date="2019-04" db="EMBL/GenBank/DDBJ databases">
        <title>Chitiniphilus eburnea sp. nov., a novel chitinolytic bacterium isolated from aquaculture sludge.</title>
        <authorList>
            <person name="Sheng M."/>
        </authorList>
    </citation>
    <scope>NUCLEOTIDE SEQUENCE [LARGE SCALE GENOMIC DNA]</scope>
    <source>
        <strain evidence="2 3">HX-2-15</strain>
    </source>
</reference>
<dbReference type="RefSeq" id="WP_136774159.1">
    <property type="nucleotide sequence ID" value="NZ_CP156074.1"/>
</dbReference>
<dbReference type="PANTHER" id="PTHR33383">
    <property type="entry name" value="MEMBRANE PROTEIN INSERTION EFFICIENCY FACTOR-RELATED"/>
    <property type="match status" value="1"/>
</dbReference>
<dbReference type="SMART" id="SM01234">
    <property type="entry name" value="Haemolytic"/>
    <property type="match status" value="1"/>
</dbReference>
<comment type="caution">
    <text evidence="2">The sequence shown here is derived from an EMBL/GenBank/DDBJ whole genome shotgun (WGS) entry which is preliminary data.</text>
</comment>
<dbReference type="InterPro" id="IPR002696">
    <property type="entry name" value="Membr_insert_effic_factor_YidD"/>
</dbReference>
<evidence type="ECO:0000313" key="2">
    <source>
        <dbReference type="EMBL" id="TJZ70097.1"/>
    </source>
</evidence>
<dbReference type="AlphaFoldDB" id="A0A4U0PPH5"/>
<dbReference type="Proteomes" id="UP000310016">
    <property type="component" value="Unassembled WGS sequence"/>
</dbReference>
<evidence type="ECO:0000256" key="1">
    <source>
        <dbReference type="HAMAP-Rule" id="MF_00386"/>
    </source>
</evidence>
<organism evidence="2 3">
    <name type="scientific">Chitiniphilus eburneus</name>
    <dbReference type="NCBI Taxonomy" id="2571148"/>
    <lineage>
        <taxon>Bacteria</taxon>
        <taxon>Pseudomonadati</taxon>
        <taxon>Pseudomonadota</taxon>
        <taxon>Betaproteobacteria</taxon>
        <taxon>Neisseriales</taxon>
        <taxon>Chitinibacteraceae</taxon>
        <taxon>Chitiniphilus</taxon>
    </lineage>
</organism>
<dbReference type="NCBIfam" id="TIGR00278">
    <property type="entry name" value="membrane protein insertion efficiency factor YidD"/>
    <property type="match status" value="1"/>
</dbReference>
<gene>
    <name evidence="2" type="primary">yidD</name>
    <name evidence="2" type="ORF">FAZ21_14490</name>
</gene>
<keyword evidence="3" id="KW-1185">Reference proteome</keyword>
<dbReference type="HAMAP" id="MF_00386">
    <property type="entry name" value="UPF0161_YidD"/>
    <property type="match status" value="1"/>
</dbReference>
<keyword evidence="1" id="KW-0472">Membrane</keyword>
<accession>A0A4U0PPH5</accession>
<proteinExistence type="inferred from homology"/>
<sequence>MALLKLYQCTISPLLGPRCRFTPSCSQYAVEAFAKYGVRKGGWLTIRRLCRCHPWGGSGPDPVP</sequence>
<dbReference type="GO" id="GO:0005886">
    <property type="term" value="C:plasma membrane"/>
    <property type="evidence" value="ECO:0007669"/>
    <property type="project" value="UniProtKB-SubCell"/>
</dbReference>
<comment type="subcellular location">
    <subcellularLocation>
        <location evidence="1">Cell membrane</location>
        <topology evidence="1">Peripheral membrane protein</topology>
        <orientation evidence="1">Cytoplasmic side</orientation>
    </subcellularLocation>
</comment>